<keyword evidence="3" id="KW-0862">Zinc</keyword>
<name>K4C096_SOLLC</name>
<dbReference type="Proteomes" id="UP000004994">
    <property type="component" value="Chromosome 5"/>
</dbReference>
<evidence type="ECO:0000256" key="2">
    <source>
        <dbReference type="ARBA" id="ARBA00022771"/>
    </source>
</evidence>
<dbReference type="SMR" id="K4C096"/>
<evidence type="ECO:0000256" key="3">
    <source>
        <dbReference type="ARBA" id="ARBA00022833"/>
    </source>
</evidence>
<dbReference type="PhylomeDB" id="K4C096"/>
<evidence type="ECO:0000259" key="5">
    <source>
        <dbReference type="Pfam" id="PF07496"/>
    </source>
</evidence>
<accession>K4C096</accession>
<evidence type="ECO:0000256" key="4">
    <source>
        <dbReference type="SAM" id="MobiDB-lite"/>
    </source>
</evidence>
<dbReference type="Pfam" id="PF07496">
    <property type="entry name" value="zf-CW"/>
    <property type="match status" value="1"/>
</dbReference>
<reference evidence="6" key="1">
    <citation type="journal article" date="2012" name="Nature">
        <title>The tomato genome sequence provides insights into fleshy fruit evolution.</title>
        <authorList>
            <consortium name="Tomato Genome Consortium"/>
        </authorList>
    </citation>
    <scope>NUCLEOTIDE SEQUENCE [LARGE SCALE GENOMIC DNA]</scope>
    <source>
        <strain evidence="6">cv. Heinz 1706</strain>
    </source>
</reference>
<keyword evidence="2" id="KW-0863">Zinc-finger</keyword>
<evidence type="ECO:0000313" key="6">
    <source>
        <dbReference type="EnsemblPlants" id="Solyc05g041150.1.1"/>
    </source>
</evidence>
<dbReference type="PaxDb" id="4081-Solyc05g041150.1.1"/>
<proteinExistence type="predicted"/>
<dbReference type="AlphaFoldDB" id="K4C096"/>
<dbReference type="Gene3D" id="3.30.40.100">
    <property type="match status" value="1"/>
</dbReference>
<keyword evidence="1" id="KW-0479">Metal-binding</keyword>
<protein>
    <recommendedName>
        <fullName evidence="5">CW-type domain-containing protein</fullName>
    </recommendedName>
</protein>
<reference evidence="6" key="2">
    <citation type="submission" date="2015-06" db="UniProtKB">
        <authorList>
            <consortium name="EnsemblPlants"/>
        </authorList>
    </citation>
    <scope>IDENTIFICATION</scope>
    <source>
        <strain evidence="6">cv. Heinz 1706</strain>
    </source>
</reference>
<sequence>MEFAVQCSKCFKWRYIPTEERYLKQHSAYESQAVKLEKFSFKTPRSLQQDYAKKRSPTPQTP</sequence>
<dbReference type="InParanoid" id="K4C096"/>
<evidence type="ECO:0000313" key="7">
    <source>
        <dbReference type="Proteomes" id="UP000004994"/>
    </source>
</evidence>
<dbReference type="Gramene" id="Solyc05g041150.1.1">
    <property type="protein sequence ID" value="Solyc05g041150.1.1"/>
    <property type="gene ID" value="Solyc05g041150.1"/>
</dbReference>
<evidence type="ECO:0000256" key="1">
    <source>
        <dbReference type="ARBA" id="ARBA00022723"/>
    </source>
</evidence>
<dbReference type="HOGENOM" id="CLU_2908469_0_0_1"/>
<feature type="region of interest" description="Disordered" evidence="4">
    <location>
        <begin position="43"/>
        <end position="62"/>
    </location>
</feature>
<feature type="domain" description="CW-type" evidence="5">
    <location>
        <begin position="4"/>
        <end position="22"/>
    </location>
</feature>
<dbReference type="EnsemblPlants" id="Solyc05g041150.1.1">
    <property type="protein sequence ID" value="Solyc05g041150.1.1"/>
    <property type="gene ID" value="Solyc05g041150.1"/>
</dbReference>
<keyword evidence="7" id="KW-1185">Reference proteome</keyword>
<dbReference type="InterPro" id="IPR011124">
    <property type="entry name" value="Znf_CW"/>
</dbReference>
<dbReference type="GO" id="GO:0008270">
    <property type="term" value="F:zinc ion binding"/>
    <property type="evidence" value="ECO:0007669"/>
    <property type="project" value="UniProtKB-KW"/>
</dbReference>
<organism evidence="6">
    <name type="scientific">Solanum lycopersicum</name>
    <name type="common">Tomato</name>
    <name type="synonym">Lycopersicon esculentum</name>
    <dbReference type="NCBI Taxonomy" id="4081"/>
    <lineage>
        <taxon>Eukaryota</taxon>
        <taxon>Viridiplantae</taxon>
        <taxon>Streptophyta</taxon>
        <taxon>Embryophyta</taxon>
        <taxon>Tracheophyta</taxon>
        <taxon>Spermatophyta</taxon>
        <taxon>Magnoliopsida</taxon>
        <taxon>eudicotyledons</taxon>
        <taxon>Gunneridae</taxon>
        <taxon>Pentapetalae</taxon>
        <taxon>asterids</taxon>
        <taxon>lamiids</taxon>
        <taxon>Solanales</taxon>
        <taxon>Solanaceae</taxon>
        <taxon>Solanoideae</taxon>
        <taxon>Solaneae</taxon>
        <taxon>Solanum</taxon>
        <taxon>Solanum subgen. Lycopersicon</taxon>
    </lineage>
</organism>